<dbReference type="InterPro" id="IPR000719">
    <property type="entry name" value="Prot_kinase_dom"/>
</dbReference>
<dbReference type="Proteomes" id="UP001633002">
    <property type="component" value="Unassembled WGS sequence"/>
</dbReference>
<gene>
    <name evidence="7" type="ORF">R1sor_027001</name>
</gene>
<comment type="caution">
    <text evidence="7">The sequence shown here is derived from an EMBL/GenBank/DDBJ whole genome shotgun (WGS) entry which is preliminary data.</text>
</comment>
<feature type="region of interest" description="Disordered" evidence="5">
    <location>
        <begin position="155"/>
        <end position="199"/>
    </location>
</feature>
<evidence type="ECO:0000259" key="6">
    <source>
        <dbReference type="PROSITE" id="PS50011"/>
    </source>
</evidence>
<protein>
    <recommendedName>
        <fullName evidence="6">Protein kinase domain-containing protein</fullName>
    </recommendedName>
</protein>
<keyword evidence="4" id="KW-0067">ATP-binding</keyword>
<sequence>MKGDEGTKATRFGGTIGYLSPEYSAEGLITEKLDVYSYGILLLEIVSGRECIDHTALEDQVYLRNWAFHLYRKGCLSEMAEKRLLEVVSGEDTEIVLKIALSCLQENYKNRPSMNDVVLMLTGNASGVALDIVDELHLQQQTWYSTLSLYETPTMSKVSGTEERDDQVLLESTTRSHSNGASIELTESSHGNRGKQRRV</sequence>
<evidence type="ECO:0000313" key="7">
    <source>
        <dbReference type="EMBL" id="KAL3677053.1"/>
    </source>
</evidence>
<evidence type="ECO:0000256" key="5">
    <source>
        <dbReference type="SAM" id="MobiDB-lite"/>
    </source>
</evidence>
<accession>A0ABD3GCY6</accession>
<keyword evidence="8" id="KW-1185">Reference proteome</keyword>
<dbReference type="GO" id="GO:0016301">
    <property type="term" value="F:kinase activity"/>
    <property type="evidence" value="ECO:0007669"/>
    <property type="project" value="UniProtKB-KW"/>
</dbReference>
<dbReference type="AlphaFoldDB" id="A0ABD3GCY6"/>
<keyword evidence="2" id="KW-0547">Nucleotide-binding</keyword>
<organism evidence="7 8">
    <name type="scientific">Riccia sorocarpa</name>
    <dbReference type="NCBI Taxonomy" id="122646"/>
    <lineage>
        <taxon>Eukaryota</taxon>
        <taxon>Viridiplantae</taxon>
        <taxon>Streptophyta</taxon>
        <taxon>Embryophyta</taxon>
        <taxon>Marchantiophyta</taxon>
        <taxon>Marchantiopsida</taxon>
        <taxon>Marchantiidae</taxon>
        <taxon>Marchantiales</taxon>
        <taxon>Ricciaceae</taxon>
        <taxon>Riccia</taxon>
    </lineage>
</organism>
<keyword evidence="3" id="KW-0418">Kinase</keyword>
<evidence type="ECO:0000256" key="1">
    <source>
        <dbReference type="ARBA" id="ARBA00022679"/>
    </source>
</evidence>
<dbReference type="InterPro" id="IPR011009">
    <property type="entry name" value="Kinase-like_dom_sf"/>
</dbReference>
<dbReference type="Gene3D" id="1.10.510.10">
    <property type="entry name" value="Transferase(Phosphotransferase) domain 1"/>
    <property type="match status" value="1"/>
</dbReference>
<reference evidence="7 8" key="1">
    <citation type="submission" date="2024-09" db="EMBL/GenBank/DDBJ databases">
        <title>Chromosome-scale assembly of Riccia sorocarpa.</title>
        <authorList>
            <person name="Paukszto L."/>
        </authorList>
    </citation>
    <scope>NUCLEOTIDE SEQUENCE [LARGE SCALE GENOMIC DNA]</scope>
    <source>
        <strain evidence="7">LP-2024</strain>
        <tissue evidence="7">Aerial parts of the thallus</tissue>
    </source>
</reference>
<dbReference type="Pfam" id="PF00069">
    <property type="entry name" value="Pkinase"/>
    <property type="match status" value="1"/>
</dbReference>
<name>A0ABD3GCY6_9MARC</name>
<dbReference type="GO" id="GO:0005524">
    <property type="term" value="F:ATP binding"/>
    <property type="evidence" value="ECO:0007669"/>
    <property type="project" value="UniProtKB-KW"/>
</dbReference>
<feature type="compositionally biased region" description="Polar residues" evidence="5">
    <location>
        <begin position="170"/>
        <end position="191"/>
    </location>
</feature>
<evidence type="ECO:0000256" key="3">
    <source>
        <dbReference type="ARBA" id="ARBA00022777"/>
    </source>
</evidence>
<keyword evidence="1" id="KW-0808">Transferase</keyword>
<dbReference type="SUPFAM" id="SSF56112">
    <property type="entry name" value="Protein kinase-like (PK-like)"/>
    <property type="match status" value="1"/>
</dbReference>
<evidence type="ECO:0000256" key="4">
    <source>
        <dbReference type="ARBA" id="ARBA00022840"/>
    </source>
</evidence>
<evidence type="ECO:0000256" key="2">
    <source>
        <dbReference type="ARBA" id="ARBA00022741"/>
    </source>
</evidence>
<dbReference type="EMBL" id="JBJQOH010000008">
    <property type="protein sequence ID" value="KAL3677053.1"/>
    <property type="molecule type" value="Genomic_DNA"/>
</dbReference>
<feature type="domain" description="Protein kinase" evidence="6">
    <location>
        <begin position="1"/>
        <end position="121"/>
    </location>
</feature>
<evidence type="ECO:0000313" key="8">
    <source>
        <dbReference type="Proteomes" id="UP001633002"/>
    </source>
</evidence>
<dbReference type="InterPro" id="IPR052059">
    <property type="entry name" value="CR_Ser/Thr_kinase"/>
</dbReference>
<dbReference type="PROSITE" id="PS50011">
    <property type="entry name" value="PROTEIN_KINASE_DOM"/>
    <property type="match status" value="1"/>
</dbReference>
<proteinExistence type="predicted"/>
<dbReference type="PANTHER" id="PTHR47973">
    <property type="entry name" value="CYSTEINE-RICH RECEPTOR-LIKE PROTEIN KINASE 3"/>
    <property type="match status" value="1"/>
</dbReference>